<proteinExistence type="predicted"/>
<dbReference type="Proteomes" id="UP000503011">
    <property type="component" value="Chromosome"/>
</dbReference>
<accession>A0A6F8YPB1</accession>
<dbReference type="EMBL" id="AP022871">
    <property type="protein sequence ID" value="BCB87977.1"/>
    <property type="molecule type" value="Genomic_DNA"/>
</dbReference>
<gene>
    <name evidence="1" type="ORF">Psuf_052900</name>
</gene>
<keyword evidence="2" id="KW-1185">Reference proteome</keyword>
<dbReference type="RefSeq" id="WP_173159327.1">
    <property type="nucleotide sequence ID" value="NZ_AP022871.1"/>
</dbReference>
<reference evidence="1 2" key="2">
    <citation type="submission" date="2020-03" db="EMBL/GenBank/DDBJ databases">
        <authorList>
            <person name="Ichikawa N."/>
            <person name="Kimura A."/>
            <person name="Kitahashi Y."/>
            <person name="Uohara A."/>
        </authorList>
    </citation>
    <scope>NUCLEOTIDE SEQUENCE [LARGE SCALE GENOMIC DNA]</scope>
    <source>
        <strain evidence="1 2">NBRC 105367</strain>
    </source>
</reference>
<protein>
    <submittedName>
        <fullName evidence="1">Uncharacterized protein</fullName>
    </submittedName>
</protein>
<name>A0A6F8YPB1_9ACTN</name>
<evidence type="ECO:0000313" key="2">
    <source>
        <dbReference type="Proteomes" id="UP000503011"/>
    </source>
</evidence>
<organism evidence="1 2">
    <name type="scientific">Phytohabitans suffuscus</name>
    <dbReference type="NCBI Taxonomy" id="624315"/>
    <lineage>
        <taxon>Bacteria</taxon>
        <taxon>Bacillati</taxon>
        <taxon>Actinomycetota</taxon>
        <taxon>Actinomycetes</taxon>
        <taxon>Micromonosporales</taxon>
        <taxon>Micromonosporaceae</taxon>
    </lineage>
</organism>
<dbReference type="AlphaFoldDB" id="A0A6F8YPB1"/>
<sequence>MDKIAVAPAEPDNRCRLIRVDRVTLALLGQAGESALSHVLRDVADAGARDPANVRSTFSNYV</sequence>
<evidence type="ECO:0000313" key="1">
    <source>
        <dbReference type="EMBL" id="BCB87977.1"/>
    </source>
</evidence>
<reference evidence="1 2" key="1">
    <citation type="submission" date="2020-03" db="EMBL/GenBank/DDBJ databases">
        <title>Whole genome shotgun sequence of Phytohabitans suffuscus NBRC 105367.</title>
        <authorList>
            <person name="Komaki H."/>
            <person name="Tamura T."/>
        </authorList>
    </citation>
    <scope>NUCLEOTIDE SEQUENCE [LARGE SCALE GENOMIC DNA]</scope>
    <source>
        <strain evidence="1 2">NBRC 105367</strain>
    </source>
</reference>
<dbReference type="KEGG" id="psuu:Psuf_052900"/>